<feature type="compositionally biased region" description="Polar residues" evidence="6">
    <location>
        <begin position="437"/>
        <end position="453"/>
    </location>
</feature>
<dbReference type="PaxDb" id="8355-A0A1L8ENI3"/>
<evidence type="ECO:0000256" key="5">
    <source>
        <dbReference type="RuleBase" id="RU000688"/>
    </source>
</evidence>
<dbReference type="InterPro" id="IPR017452">
    <property type="entry name" value="GPCR_Rhodpsn_7TM"/>
</dbReference>
<dbReference type="OrthoDB" id="6088609at2759"/>
<feature type="region of interest" description="Disordered" evidence="6">
    <location>
        <begin position="428"/>
        <end position="453"/>
    </location>
</feature>
<dbReference type="InterPro" id="IPR052676">
    <property type="entry name" value="Zinc-sensing_GPCR"/>
</dbReference>
<dbReference type="OMA" id="HNMTICT"/>
<evidence type="ECO:0000256" key="3">
    <source>
        <dbReference type="ARBA" id="ARBA00022989"/>
    </source>
</evidence>
<accession>A0A1L8ENI3</accession>
<dbReference type="PRINTS" id="PR00237">
    <property type="entry name" value="GPCRRHODOPSN"/>
</dbReference>
<evidence type="ECO:0000256" key="4">
    <source>
        <dbReference type="ARBA" id="ARBA00023136"/>
    </source>
</evidence>
<feature type="transmembrane region" description="Helical" evidence="7">
    <location>
        <begin position="216"/>
        <end position="235"/>
    </location>
</feature>
<gene>
    <name evidence="10" type="primary">LOC108702235</name>
</gene>
<keyword evidence="5" id="KW-0297">G-protein coupled receptor</keyword>
<proteinExistence type="inferred from homology"/>
<evidence type="ECO:0000256" key="1">
    <source>
        <dbReference type="ARBA" id="ARBA00004370"/>
    </source>
</evidence>
<dbReference type="GO" id="GO:0004930">
    <property type="term" value="F:G protein-coupled receptor activity"/>
    <property type="evidence" value="ECO:0000318"/>
    <property type="project" value="GO_Central"/>
</dbReference>
<dbReference type="STRING" id="8355.A0A1L8ENI3"/>
<evidence type="ECO:0000256" key="2">
    <source>
        <dbReference type="ARBA" id="ARBA00022692"/>
    </source>
</evidence>
<sequence length="453" mass="50917">MAETDTCDLLIDHSHVPDFEVRLAVKIALTVFYAFILLAGVLGNSVTIRTTKVLRDKGYLQKGVTDHMISLACSDLLVLLLGMPVELYSVIWFPFSSNYGSITCKIYSFLFETCSYATIFHVATLSFERFVAICYPFRFKVISGSRAVKLMIGFAWITSICVALPLIFAMGAEYPLNPTEGHKRHFICNRTAPYAPRQNVTLCTNLSNRWVVFQSSIFSGFIVYILVLGSVAFMCRKMMITIMATKKGTVVVRGQHETNMASEMTKSSSPEAKTARKQTIVFLGLIVGTLALCWLPNQVLRIMAASTPKYEWSVKYFHIYMTLLPVADTFFYLSSVVNPLLYNISSKQFRAVFMQVLRCHLTIEHVNKERLLRAHQISAKNSTSSKRPLILMSIRRSLSGRKTKEKTFSTFQTASACNIPLSSQEASEAEREMKVQRSGSKTSTQNGLCESEI</sequence>
<dbReference type="Pfam" id="PF00001">
    <property type="entry name" value="7tm_1"/>
    <property type="match status" value="1"/>
</dbReference>
<evidence type="ECO:0000256" key="6">
    <source>
        <dbReference type="SAM" id="MobiDB-lite"/>
    </source>
</evidence>
<keyword evidence="5 10" id="KW-0675">Receptor</keyword>
<dbReference type="KEGG" id="xla:108702235"/>
<dbReference type="GO" id="GO:0016020">
    <property type="term" value="C:membrane"/>
    <property type="evidence" value="ECO:0007669"/>
    <property type="project" value="UniProtKB-SubCell"/>
</dbReference>
<keyword evidence="3 7" id="KW-1133">Transmembrane helix</keyword>
<dbReference type="PROSITE" id="PS50262">
    <property type="entry name" value="G_PROTEIN_RECEP_F1_2"/>
    <property type="match status" value="1"/>
</dbReference>
<feature type="transmembrane region" description="Helical" evidence="7">
    <location>
        <begin position="279"/>
        <end position="297"/>
    </location>
</feature>
<evidence type="ECO:0000313" key="9">
    <source>
        <dbReference type="Proteomes" id="UP000186698"/>
    </source>
</evidence>
<dbReference type="SUPFAM" id="SSF81321">
    <property type="entry name" value="Family A G protein-coupled receptor-like"/>
    <property type="match status" value="1"/>
</dbReference>
<evidence type="ECO:0000256" key="7">
    <source>
        <dbReference type="SAM" id="Phobius"/>
    </source>
</evidence>
<dbReference type="Proteomes" id="UP000186698">
    <property type="component" value="Chromosome 9_10S"/>
</dbReference>
<feature type="transmembrane region" description="Helical" evidence="7">
    <location>
        <begin position="115"/>
        <end position="135"/>
    </location>
</feature>
<organism evidence="9 10">
    <name type="scientific">Xenopus laevis</name>
    <name type="common">African clawed frog</name>
    <dbReference type="NCBI Taxonomy" id="8355"/>
    <lineage>
        <taxon>Eukaryota</taxon>
        <taxon>Metazoa</taxon>
        <taxon>Chordata</taxon>
        <taxon>Craniata</taxon>
        <taxon>Vertebrata</taxon>
        <taxon>Euteleostomi</taxon>
        <taxon>Amphibia</taxon>
        <taxon>Batrachia</taxon>
        <taxon>Anura</taxon>
        <taxon>Pipoidea</taxon>
        <taxon>Pipidae</taxon>
        <taxon>Xenopodinae</taxon>
        <taxon>Xenopus</taxon>
        <taxon>Xenopus</taxon>
    </lineage>
</organism>
<comment type="similarity">
    <text evidence="5">Belongs to the G-protein coupled receptor 1 family.</text>
</comment>
<keyword evidence="4 7" id="KW-0472">Membrane</keyword>
<protein>
    <submittedName>
        <fullName evidence="10">G-protein coupled receptor 39</fullName>
    </submittedName>
</protein>
<dbReference type="Gene3D" id="1.20.1070.10">
    <property type="entry name" value="Rhodopsin 7-helix transmembrane proteins"/>
    <property type="match status" value="1"/>
</dbReference>
<dbReference type="InterPro" id="IPR000276">
    <property type="entry name" value="GPCR_Rhodpsn"/>
</dbReference>
<dbReference type="PROSITE" id="PS00237">
    <property type="entry name" value="G_PROTEIN_RECEP_F1_1"/>
    <property type="match status" value="1"/>
</dbReference>
<feature type="transmembrane region" description="Helical" evidence="7">
    <location>
        <begin position="69"/>
        <end position="95"/>
    </location>
</feature>
<dbReference type="PANTHER" id="PTHR46752">
    <property type="entry name" value="G-PROTEIN COUPLED RECEPTOR 39"/>
    <property type="match status" value="1"/>
</dbReference>
<keyword evidence="5" id="KW-0807">Transducer</keyword>
<evidence type="ECO:0000313" key="10">
    <source>
        <dbReference type="RefSeq" id="XP_041434441.1"/>
    </source>
</evidence>
<feature type="transmembrane region" description="Helical" evidence="7">
    <location>
        <begin position="147"/>
        <end position="168"/>
    </location>
</feature>
<keyword evidence="9" id="KW-1185">Reference proteome</keyword>
<dbReference type="AlphaFoldDB" id="A0A1L8ENI3"/>
<dbReference type="GeneID" id="108702235"/>
<feature type="domain" description="G-protein coupled receptors family 1 profile" evidence="8">
    <location>
        <begin position="43"/>
        <end position="342"/>
    </location>
</feature>
<keyword evidence="2 5" id="KW-0812">Transmembrane</keyword>
<dbReference type="PANTHER" id="PTHR46752:SF1">
    <property type="entry name" value="G-PROTEIN COUPLED RECEPTOR 39"/>
    <property type="match status" value="1"/>
</dbReference>
<dbReference type="GO" id="GO:0007186">
    <property type="term" value="P:G protein-coupled receptor signaling pathway"/>
    <property type="evidence" value="ECO:0000318"/>
    <property type="project" value="GO_Central"/>
</dbReference>
<feature type="transmembrane region" description="Helical" evidence="7">
    <location>
        <begin position="27"/>
        <end position="48"/>
    </location>
</feature>
<reference evidence="10" key="1">
    <citation type="submission" date="2025-08" db="UniProtKB">
        <authorList>
            <consortium name="RefSeq"/>
        </authorList>
    </citation>
    <scope>IDENTIFICATION</scope>
    <source>
        <strain evidence="10">J_2021</strain>
        <tissue evidence="10">Erythrocytes</tissue>
    </source>
</reference>
<feature type="transmembrane region" description="Helical" evidence="7">
    <location>
        <begin position="317"/>
        <end position="341"/>
    </location>
</feature>
<evidence type="ECO:0000259" key="8">
    <source>
        <dbReference type="PROSITE" id="PS50262"/>
    </source>
</evidence>
<name>A0A1L8ENI3_XENLA</name>
<dbReference type="RefSeq" id="XP_041434441.1">
    <property type="nucleotide sequence ID" value="XM_041578507.1"/>
</dbReference>
<comment type="subcellular location">
    <subcellularLocation>
        <location evidence="1">Membrane</location>
    </subcellularLocation>
</comment>